<evidence type="ECO:0000256" key="2">
    <source>
        <dbReference type="SAM" id="MobiDB-lite"/>
    </source>
</evidence>
<dbReference type="Pfam" id="PF00098">
    <property type="entry name" value="zf-CCHC"/>
    <property type="match status" value="1"/>
</dbReference>
<dbReference type="InterPro" id="IPR036875">
    <property type="entry name" value="Znf_CCHC_sf"/>
</dbReference>
<dbReference type="SUPFAM" id="SSF57756">
    <property type="entry name" value="Retrovirus zinc finger-like domains"/>
    <property type="match status" value="1"/>
</dbReference>
<keyword evidence="1" id="KW-0479">Metal-binding</keyword>
<proteinExistence type="predicted"/>
<reference evidence="5" key="1">
    <citation type="submission" date="2016-06" db="EMBL/GenBank/DDBJ databases">
        <title>Parallel loss of symbiosis genes in relatives of nitrogen-fixing non-legume Parasponia.</title>
        <authorList>
            <person name="Van Velzen R."/>
            <person name="Holmer R."/>
            <person name="Bu F."/>
            <person name="Rutten L."/>
            <person name="Van Zeijl A."/>
            <person name="Liu W."/>
            <person name="Santuari L."/>
            <person name="Cao Q."/>
            <person name="Sharma T."/>
            <person name="Shen D."/>
            <person name="Roswanjaya Y."/>
            <person name="Wardhani T."/>
            <person name="Kalhor M.S."/>
            <person name="Jansen J."/>
            <person name="Van den Hoogen J."/>
            <person name="Gungor B."/>
            <person name="Hartog M."/>
            <person name="Hontelez J."/>
            <person name="Verver J."/>
            <person name="Yang W.-C."/>
            <person name="Schijlen E."/>
            <person name="Repin R."/>
            <person name="Schilthuizen M."/>
            <person name="Schranz E."/>
            <person name="Heidstra R."/>
            <person name="Miyata K."/>
            <person name="Fedorova E."/>
            <person name="Kohlen W."/>
            <person name="Bisseling T."/>
            <person name="Smit S."/>
            <person name="Geurts R."/>
        </authorList>
    </citation>
    <scope>NUCLEOTIDE SEQUENCE [LARGE SCALE GENOMIC DNA]</scope>
    <source>
        <strain evidence="5">cv. RG33-2</strain>
    </source>
</reference>
<feature type="compositionally biased region" description="Basic and acidic residues" evidence="2">
    <location>
        <begin position="1"/>
        <end position="25"/>
    </location>
</feature>
<name>A0A2P5EZB6_TREOI</name>
<organism evidence="4 5">
    <name type="scientific">Trema orientale</name>
    <name type="common">Charcoal tree</name>
    <name type="synonym">Celtis orientalis</name>
    <dbReference type="NCBI Taxonomy" id="63057"/>
    <lineage>
        <taxon>Eukaryota</taxon>
        <taxon>Viridiplantae</taxon>
        <taxon>Streptophyta</taxon>
        <taxon>Embryophyta</taxon>
        <taxon>Tracheophyta</taxon>
        <taxon>Spermatophyta</taxon>
        <taxon>Magnoliopsida</taxon>
        <taxon>eudicotyledons</taxon>
        <taxon>Gunneridae</taxon>
        <taxon>Pentapetalae</taxon>
        <taxon>rosids</taxon>
        <taxon>fabids</taxon>
        <taxon>Rosales</taxon>
        <taxon>Cannabaceae</taxon>
        <taxon>Trema</taxon>
    </lineage>
</organism>
<evidence type="ECO:0000313" key="4">
    <source>
        <dbReference type="EMBL" id="PON90873.1"/>
    </source>
</evidence>
<dbReference type="GO" id="GO:0003676">
    <property type="term" value="F:nucleic acid binding"/>
    <property type="evidence" value="ECO:0007669"/>
    <property type="project" value="InterPro"/>
</dbReference>
<keyword evidence="1" id="KW-0862">Zinc</keyword>
<dbReference type="Proteomes" id="UP000237000">
    <property type="component" value="Unassembled WGS sequence"/>
</dbReference>
<accession>A0A2P5EZB6</accession>
<dbReference type="PANTHER" id="PTHR47592">
    <property type="entry name" value="PBF68 PROTEIN"/>
    <property type="match status" value="1"/>
</dbReference>
<dbReference type="SMART" id="SM00343">
    <property type="entry name" value="ZnF_C2HC"/>
    <property type="match status" value="1"/>
</dbReference>
<dbReference type="GO" id="GO:0008270">
    <property type="term" value="F:zinc ion binding"/>
    <property type="evidence" value="ECO:0007669"/>
    <property type="project" value="UniProtKB-KW"/>
</dbReference>
<feature type="non-terminal residue" evidence="4">
    <location>
        <position position="1"/>
    </location>
</feature>
<feature type="domain" description="CCHC-type" evidence="3">
    <location>
        <begin position="71"/>
        <end position="86"/>
    </location>
</feature>
<evidence type="ECO:0000259" key="3">
    <source>
        <dbReference type="PROSITE" id="PS50158"/>
    </source>
</evidence>
<dbReference type="PANTHER" id="PTHR47592:SF27">
    <property type="entry name" value="OS08G0421700 PROTEIN"/>
    <property type="match status" value="1"/>
</dbReference>
<comment type="caution">
    <text evidence="4">The sequence shown here is derived from an EMBL/GenBank/DDBJ whole genome shotgun (WGS) entry which is preliminary data.</text>
</comment>
<dbReference type="InParanoid" id="A0A2P5EZB6"/>
<keyword evidence="5" id="KW-1185">Reference proteome</keyword>
<dbReference type="InterPro" id="IPR001878">
    <property type="entry name" value="Znf_CCHC"/>
</dbReference>
<sequence>KEMSIEDLVLRLHIEEDNKKSEKKGPTSSSEAKANIVEHSQSSKSKKNKFGKGNKLGPKGGISKKQKFQGKCFNCDKIGHKASDCRLPKKKKKNEANIVDEITQDVSDIDLCAVVSEVNLVGSNPKE</sequence>
<gene>
    <name evidence="4" type="ORF">TorRG33x02_132790</name>
</gene>
<protein>
    <submittedName>
        <fullName evidence="4">Zinc finger, CCHC-type</fullName>
    </submittedName>
</protein>
<dbReference type="Gene3D" id="4.10.60.10">
    <property type="entry name" value="Zinc finger, CCHC-type"/>
    <property type="match status" value="1"/>
</dbReference>
<feature type="region of interest" description="Disordered" evidence="2">
    <location>
        <begin position="1"/>
        <end position="63"/>
    </location>
</feature>
<evidence type="ECO:0000313" key="5">
    <source>
        <dbReference type="Proteomes" id="UP000237000"/>
    </source>
</evidence>
<evidence type="ECO:0000256" key="1">
    <source>
        <dbReference type="PROSITE-ProRule" id="PRU00047"/>
    </source>
</evidence>
<keyword evidence="1" id="KW-0863">Zinc-finger</keyword>
<dbReference type="OrthoDB" id="1194495at2759"/>
<dbReference type="EMBL" id="JXTC01000079">
    <property type="protein sequence ID" value="PON90873.1"/>
    <property type="molecule type" value="Genomic_DNA"/>
</dbReference>
<dbReference type="AlphaFoldDB" id="A0A2P5EZB6"/>
<dbReference type="PROSITE" id="PS50158">
    <property type="entry name" value="ZF_CCHC"/>
    <property type="match status" value="1"/>
</dbReference>